<evidence type="ECO:0000256" key="1">
    <source>
        <dbReference type="ARBA" id="ARBA00022714"/>
    </source>
</evidence>
<gene>
    <name evidence="6" type="ORF">CQW49_17100</name>
</gene>
<evidence type="ECO:0000259" key="5">
    <source>
        <dbReference type="PROSITE" id="PS51296"/>
    </source>
</evidence>
<organism evidence="6 7">
    <name type="scientific">Methylosinus trichosporium (strain ATCC 35070 / NCIMB 11131 / UNIQEM 75 / OB3b)</name>
    <dbReference type="NCBI Taxonomy" id="595536"/>
    <lineage>
        <taxon>Bacteria</taxon>
        <taxon>Pseudomonadati</taxon>
        <taxon>Pseudomonadota</taxon>
        <taxon>Alphaproteobacteria</taxon>
        <taxon>Hyphomicrobiales</taxon>
        <taxon>Methylocystaceae</taxon>
        <taxon>Methylosinus</taxon>
    </lineage>
</organism>
<keyword evidence="3" id="KW-0408">Iron</keyword>
<sequence>MDDLFVICRTSHIEDGQAHGFVLMRAYDNGDSKAWPILITRKGNNFYGFENSCPHENMRLDTQQGVFLDEDGNFLTCGRHRAQFDIDTGHCFIGPCQGAKLTPLSLVVDDGDLCITGVMLADE</sequence>
<keyword evidence="4" id="KW-0411">Iron-sulfur</keyword>
<proteinExistence type="predicted"/>
<evidence type="ECO:0000256" key="4">
    <source>
        <dbReference type="ARBA" id="ARBA00023014"/>
    </source>
</evidence>
<dbReference type="Gene3D" id="2.102.10.10">
    <property type="entry name" value="Rieske [2Fe-2S] iron-sulphur domain"/>
    <property type="match status" value="1"/>
</dbReference>
<dbReference type="Proteomes" id="UP000230709">
    <property type="component" value="Chromosome"/>
</dbReference>
<dbReference type="CDD" id="cd03467">
    <property type="entry name" value="Rieske"/>
    <property type="match status" value="1"/>
</dbReference>
<dbReference type="InterPro" id="IPR036922">
    <property type="entry name" value="Rieske_2Fe-2S_sf"/>
</dbReference>
<keyword evidence="7" id="KW-1185">Reference proteome</keyword>
<reference evidence="7" key="1">
    <citation type="submission" date="2017-10" db="EMBL/GenBank/DDBJ databases">
        <title>Completed PacBio SMRT sequence of Methylosinus trichosporium OB3b reveals presence of a third large plasmid.</title>
        <authorList>
            <person name="Charles T.C."/>
            <person name="Lynch M.D.J."/>
            <person name="Heil J.R."/>
            <person name="Cheng J."/>
        </authorList>
    </citation>
    <scope>NUCLEOTIDE SEQUENCE [LARGE SCALE GENOMIC DNA]</scope>
    <source>
        <strain evidence="7">OB3b</strain>
    </source>
</reference>
<evidence type="ECO:0000256" key="2">
    <source>
        <dbReference type="ARBA" id="ARBA00022723"/>
    </source>
</evidence>
<dbReference type="KEGG" id="mtw:CQW49_17100"/>
<dbReference type="AlphaFoldDB" id="A0A2D2D330"/>
<dbReference type="Pfam" id="PF00355">
    <property type="entry name" value="Rieske"/>
    <property type="match status" value="1"/>
</dbReference>
<dbReference type="SUPFAM" id="SSF50022">
    <property type="entry name" value="ISP domain"/>
    <property type="match status" value="1"/>
</dbReference>
<dbReference type="InterPro" id="IPR017941">
    <property type="entry name" value="Rieske_2Fe-2S"/>
</dbReference>
<dbReference type="RefSeq" id="WP_003608490.1">
    <property type="nucleotide sequence ID" value="NZ_ADVE02000001.1"/>
</dbReference>
<dbReference type="PANTHER" id="PTHR40261:SF1">
    <property type="entry name" value="RIESKE DOMAIN-CONTAINING PROTEIN"/>
    <property type="match status" value="1"/>
</dbReference>
<dbReference type="GO" id="GO:0046872">
    <property type="term" value="F:metal ion binding"/>
    <property type="evidence" value="ECO:0007669"/>
    <property type="project" value="UniProtKB-KW"/>
</dbReference>
<keyword evidence="2" id="KW-0479">Metal-binding</keyword>
<dbReference type="PANTHER" id="PTHR40261">
    <property type="match status" value="1"/>
</dbReference>
<name>A0A2D2D330_METT3</name>
<evidence type="ECO:0000313" key="7">
    <source>
        <dbReference type="Proteomes" id="UP000230709"/>
    </source>
</evidence>
<evidence type="ECO:0000313" key="6">
    <source>
        <dbReference type="EMBL" id="ATQ69411.1"/>
    </source>
</evidence>
<evidence type="ECO:0000256" key="3">
    <source>
        <dbReference type="ARBA" id="ARBA00023004"/>
    </source>
</evidence>
<dbReference type="STRING" id="595536.GCA_000178815_01761"/>
<keyword evidence="1" id="KW-0001">2Fe-2S</keyword>
<dbReference type="EMBL" id="CP023737">
    <property type="protein sequence ID" value="ATQ69411.1"/>
    <property type="molecule type" value="Genomic_DNA"/>
</dbReference>
<dbReference type="PROSITE" id="PS51296">
    <property type="entry name" value="RIESKE"/>
    <property type="match status" value="1"/>
</dbReference>
<feature type="domain" description="Rieske" evidence="5">
    <location>
        <begin position="36"/>
        <end position="115"/>
    </location>
</feature>
<protein>
    <submittedName>
        <fullName evidence="6">(2Fe-2S)-binding protein</fullName>
    </submittedName>
</protein>
<accession>A0A2D2D330</accession>
<dbReference type="GO" id="GO:0051537">
    <property type="term" value="F:2 iron, 2 sulfur cluster binding"/>
    <property type="evidence" value="ECO:0007669"/>
    <property type="project" value="UniProtKB-KW"/>
</dbReference>